<dbReference type="RefSeq" id="WP_151666426.1">
    <property type="nucleotide sequence ID" value="NZ_WBVO01000001.1"/>
</dbReference>
<evidence type="ECO:0000256" key="1">
    <source>
        <dbReference type="ARBA" id="ARBA00022729"/>
    </source>
</evidence>
<comment type="caution">
    <text evidence="4">The sequence shown here is derived from an EMBL/GenBank/DDBJ whole genome shotgun (WGS) entry which is preliminary data.</text>
</comment>
<keyword evidence="5" id="KW-1185">Reference proteome</keyword>
<feature type="chain" id="PRO_5027034124" evidence="2">
    <location>
        <begin position="20"/>
        <end position="530"/>
    </location>
</feature>
<name>A0A6N6RMQ1_9FLAO</name>
<proteinExistence type="predicted"/>
<sequence>MKKHLLAALSLLIGVGSFAQNTPVNTVLLGQRTYTADLNDVWGYEDGNGNEYALVGVRNGFSVVDVTVPSNPVEQFFIPGSNSTWRDIKTYDHYAYVMHDFSSSPSNNGLLIVDLDSMTNPTFQFIYPKAIINTVEDSATRSHNLWIDENGVLYIFGADVGLGGALMFDLTNDPWNPSFLGMYNSSYLHDGFARGDTLWGAALGNGMVVSDVTNKSQPAFRAQWNTPSTFAHNCWPSDDNQTIFTTDEVSSGYIAAYDVSDFSNVSETDRFRVVPNNQTIPHNAHVLGNFVVTSYYTYGLHILDAQDPTWLIEVGSYDSSPLSGDGYDGAWGAYPYLPSGNILITDIQEGLFIFEANYTPAARIYAFVEDSVTGLPLPAAKVYLQADNDSVALDPVDAGFRRAKIGSFGDSAFVSLANYHPIATTFNYQGGVVDTVVFKMLPIDFSVEEGDVNALSLAPNPAKDFTLITAPRALADGDVRIMDMNGKLLYTEAWTSNSNTHKVALNLPEGLYIVEVQSGQTTWTHKLVKH</sequence>
<dbReference type="NCBIfam" id="TIGR04183">
    <property type="entry name" value="Por_Secre_tail"/>
    <property type="match status" value="1"/>
</dbReference>
<evidence type="ECO:0000259" key="3">
    <source>
        <dbReference type="Pfam" id="PF18962"/>
    </source>
</evidence>
<accession>A0A6N6RMQ1</accession>
<dbReference type="InterPro" id="IPR013211">
    <property type="entry name" value="LVIVD"/>
</dbReference>
<dbReference type="Pfam" id="PF08309">
    <property type="entry name" value="LVIVD"/>
    <property type="match status" value="4"/>
</dbReference>
<protein>
    <submittedName>
        <fullName evidence="4">Choice-of-anchor B family protein</fullName>
    </submittedName>
</protein>
<organism evidence="4 5">
    <name type="scientific">Phaeocystidibacter luteus</name>
    <dbReference type="NCBI Taxonomy" id="911197"/>
    <lineage>
        <taxon>Bacteria</taxon>
        <taxon>Pseudomonadati</taxon>
        <taxon>Bacteroidota</taxon>
        <taxon>Flavobacteriia</taxon>
        <taxon>Flavobacteriales</taxon>
        <taxon>Phaeocystidibacteraceae</taxon>
        <taxon>Phaeocystidibacter</taxon>
    </lineage>
</organism>
<dbReference type="Proteomes" id="UP000468650">
    <property type="component" value="Unassembled WGS sequence"/>
</dbReference>
<dbReference type="GO" id="GO:0005576">
    <property type="term" value="C:extracellular region"/>
    <property type="evidence" value="ECO:0007669"/>
    <property type="project" value="TreeGrafter"/>
</dbReference>
<dbReference type="PANTHER" id="PTHR38787">
    <property type="entry name" value="REGULATORY P DOMAIN-CONTAINING PROTEIN"/>
    <property type="match status" value="1"/>
</dbReference>
<keyword evidence="1 2" id="KW-0732">Signal</keyword>
<feature type="signal peptide" evidence="2">
    <location>
        <begin position="1"/>
        <end position="19"/>
    </location>
</feature>
<dbReference type="Pfam" id="PF18962">
    <property type="entry name" value="Por_Secre_tail"/>
    <property type="match status" value="1"/>
</dbReference>
<evidence type="ECO:0000256" key="2">
    <source>
        <dbReference type="SAM" id="SignalP"/>
    </source>
</evidence>
<dbReference type="AlphaFoldDB" id="A0A6N6RMQ1"/>
<dbReference type="NCBIfam" id="TIGR04312">
    <property type="entry name" value="choice_anch_B"/>
    <property type="match status" value="1"/>
</dbReference>
<dbReference type="InterPro" id="IPR026444">
    <property type="entry name" value="Secre_tail"/>
</dbReference>
<dbReference type="EMBL" id="WBVO01000001">
    <property type="protein sequence ID" value="KAB2814849.1"/>
    <property type="molecule type" value="Genomic_DNA"/>
</dbReference>
<dbReference type="PANTHER" id="PTHR38787:SF3">
    <property type="entry name" value="REGULATORY P DOMAIN-CONTAINING PROTEIN"/>
    <property type="match status" value="1"/>
</dbReference>
<dbReference type="OrthoDB" id="9815940at2"/>
<evidence type="ECO:0000313" key="4">
    <source>
        <dbReference type="EMBL" id="KAB2814849.1"/>
    </source>
</evidence>
<gene>
    <name evidence="4" type="ORF">F8C67_03615</name>
</gene>
<dbReference type="InterPro" id="IPR027589">
    <property type="entry name" value="Choice_anch_B"/>
</dbReference>
<evidence type="ECO:0000313" key="5">
    <source>
        <dbReference type="Proteomes" id="UP000468650"/>
    </source>
</evidence>
<feature type="domain" description="Secretion system C-terminal sorting" evidence="3">
    <location>
        <begin position="459"/>
        <end position="528"/>
    </location>
</feature>
<reference evidence="4 5" key="1">
    <citation type="submission" date="2019-09" db="EMBL/GenBank/DDBJ databases">
        <title>Genomes of family Cryomorphaceae.</title>
        <authorList>
            <person name="Bowman J.P."/>
        </authorList>
    </citation>
    <scope>NUCLEOTIDE SEQUENCE [LARGE SCALE GENOMIC DNA]</scope>
    <source>
        <strain evidence="4 5">LMG 25704</strain>
    </source>
</reference>